<proteinExistence type="predicted"/>
<feature type="region of interest" description="Disordered" evidence="1">
    <location>
        <begin position="123"/>
        <end position="155"/>
    </location>
</feature>
<organism evidence="2 3">
    <name type="scientific">Protopolystoma xenopodis</name>
    <dbReference type="NCBI Taxonomy" id="117903"/>
    <lineage>
        <taxon>Eukaryota</taxon>
        <taxon>Metazoa</taxon>
        <taxon>Spiralia</taxon>
        <taxon>Lophotrochozoa</taxon>
        <taxon>Platyhelminthes</taxon>
        <taxon>Monogenea</taxon>
        <taxon>Polyopisthocotylea</taxon>
        <taxon>Polystomatidea</taxon>
        <taxon>Polystomatidae</taxon>
        <taxon>Protopolystoma</taxon>
    </lineage>
</organism>
<evidence type="ECO:0000313" key="3">
    <source>
        <dbReference type="Proteomes" id="UP000784294"/>
    </source>
</evidence>
<reference evidence="2" key="1">
    <citation type="submission" date="2018-11" db="EMBL/GenBank/DDBJ databases">
        <authorList>
            <consortium name="Pathogen Informatics"/>
        </authorList>
    </citation>
    <scope>NUCLEOTIDE SEQUENCE</scope>
</reference>
<accession>A0A448WS79</accession>
<dbReference type="Proteomes" id="UP000784294">
    <property type="component" value="Unassembled WGS sequence"/>
</dbReference>
<gene>
    <name evidence="2" type="ORF">PXEA_LOCUS12378</name>
</gene>
<keyword evidence="3" id="KW-1185">Reference proteome</keyword>
<sequence length="290" mass="32161">MPDVVPRRVLQHCPRNQLINQSHNHHCHQRHHYDSDNIHHYTCMPQPDDCYHHSHHCYHSLYPTQHSTGHTSCVFEHENNEMSGCTATTLTSTSTGNRLTCRQPNACHLVTNVATSSIANPSMQDFAPPSAPNSTWTTPLDQLGTDESTPRSASVPLEGRAGLAGVRQVYGESASSLARELHPHYCPCLQLDHHMSGQCNLSPQQQHHCQSLSQLGQRLRADDLVRSGILNCCSCCCYHNSGSTGIRSSQSFEQTNTHRQGSCGILSSRLARIGDELDLARHSQSLVSLY</sequence>
<comment type="caution">
    <text evidence="2">The sequence shown here is derived from an EMBL/GenBank/DDBJ whole genome shotgun (WGS) entry which is preliminary data.</text>
</comment>
<dbReference type="EMBL" id="CAAALY010039391">
    <property type="protein sequence ID" value="VEL18938.1"/>
    <property type="molecule type" value="Genomic_DNA"/>
</dbReference>
<evidence type="ECO:0000256" key="1">
    <source>
        <dbReference type="SAM" id="MobiDB-lite"/>
    </source>
</evidence>
<dbReference type="AlphaFoldDB" id="A0A448WS79"/>
<name>A0A448WS79_9PLAT</name>
<feature type="compositionally biased region" description="Polar residues" evidence="1">
    <location>
        <begin position="132"/>
        <end position="152"/>
    </location>
</feature>
<evidence type="ECO:0000313" key="2">
    <source>
        <dbReference type="EMBL" id="VEL18938.1"/>
    </source>
</evidence>
<protein>
    <submittedName>
        <fullName evidence="2">Uncharacterized protein</fullName>
    </submittedName>
</protein>